<feature type="non-terminal residue" evidence="2">
    <location>
        <position position="1"/>
    </location>
</feature>
<keyword evidence="1" id="KW-0812">Transmembrane</keyword>
<dbReference type="InterPro" id="IPR050138">
    <property type="entry name" value="DHOase/Allantoinase_Hydrolase"/>
</dbReference>
<dbReference type="Gene3D" id="2.30.40.10">
    <property type="entry name" value="Urease, subunit C, domain 1"/>
    <property type="match status" value="1"/>
</dbReference>
<keyword evidence="3" id="KW-1185">Reference proteome</keyword>
<dbReference type="GO" id="GO:0005737">
    <property type="term" value="C:cytoplasm"/>
    <property type="evidence" value="ECO:0007669"/>
    <property type="project" value="TreeGrafter"/>
</dbReference>
<dbReference type="SUPFAM" id="SSF51338">
    <property type="entry name" value="Composite domain of metallo-dependent hydrolases"/>
    <property type="match status" value="1"/>
</dbReference>
<comment type="caution">
    <text evidence="2">The sequence shown here is derived from an EMBL/GenBank/DDBJ whole genome shotgun (WGS) entry which is preliminary data.</text>
</comment>
<keyword evidence="1" id="KW-1133">Transmembrane helix</keyword>
<dbReference type="GO" id="GO:0004038">
    <property type="term" value="F:allantoinase activity"/>
    <property type="evidence" value="ECO:0007669"/>
    <property type="project" value="TreeGrafter"/>
</dbReference>
<dbReference type="InterPro" id="IPR032466">
    <property type="entry name" value="Metal_Hydrolase"/>
</dbReference>
<gene>
    <name evidence="2" type="ORF">DERYTH_LOCUS23348</name>
</gene>
<proteinExistence type="predicted"/>
<dbReference type="GO" id="GO:0006145">
    <property type="term" value="P:purine nucleobase catabolic process"/>
    <property type="evidence" value="ECO:0007669"/>
    <property type="project" value="TreeGrafter"/>
</dbReference>
<dbReference type="PANTHER" id="PTHR43668">
    <property type="entry name" value="ALLANTOINASE"/>
    <property type="match status" value="1"/>
</dbReference>
<evidence type="ECO:0000313" key="2">
    <source>
        <dbReference type="EMBL" id="CAG8800895.1"/>
    </source>
</evidence>
<organism evidence="2 3">
    <name type="scientific">Dentiscutata erythropus</name>
    <dbReference type="NCBI Taxonomy" id="1348616"/>
    <lineage>
        <taxon>Eukaryota</taxon>
        <taxon>Fungi</taxon>
        <taxon>Fungi incertae sedis</taxon>
        <taxon>Mucoromycota</taxon>
        <taxon>Glomeromycotina</taxon>
        <taxon>Glomeromycetes</taxon>
        <taxon>Diversisporales</taxon>
        <taxon>Gigasporaceae</taxon>
        <taxon>Dentiscutata</taxon>
    </lineage>
</organism>
<feature type="transmembrane region" description="Helical" evidence="1">
    <location>
        <begin position="30"/>
        <end position="47"/>
    </location>
</feature>
<protein>
    <submittedName>
        <fullName evidence="2">19587_t:CDS:1</fullName>
    </submittedName>
</protein>
<reference evidence="2" key="1">
    <citation type="submission" date="2021-06" db="EMBL/GenBank/DDBJ databases">
        <authorList>
            <person name="Kallberg Y."/>
            <person name="Tangrot J."/>
            <person name="Rosling A."/>
        </authorList>
    </citation>
    <scope>NUCLEOTIDE SEQUENCE</scope>
    <source>
        <strain evidence="2">MA453B</strain>
    </source>
</reference>
<dbReference type="EMBL" id="CAJVPY010035275">
    <property type="protein sequence ID" value="CAG8800895.1"/>
    <property type="molecule type" value="Genomic_DNA"/>
</dbReference>
<dbReference type="InterPro" id="IPR011059">
    <property type="entry name" value="Metal-dep_hydrolase_composite"/>
</dbReference>
<dbReference type="Proteomes" id="UP000789405">
    <property type="component" value="Unassembled WGS sequence"/>
</dbReference>
<name>A0A9N9JXF1_9GLOM</name>
<dbReference type="PANTHER" id="PTHR43668:SF5">
    <property type="entry name" value="AMIDOHYDROLASE 3 DOMAIN-CONTAINING PROTEIN"/>
    <property type="match status" value="1"/>
</dbReference>
<accession>A0A9N9JXF1</accession>
<dbReference type="Gene3D" id="3.20.20.140">
    <property type="entry name" value="Metal-dependent hydrolases"/>
    <property type="match status" value="1"/>
</dbReference>
<dbReference type="SUPFAM" id="SSF51556">
    <property type="entry name" value="Metallo-dependent hydrolases"/>
    <property type="match status" value="1"/>
</dbReference>
<sequence>MPENLKEYIKMNEYFNPSKSSLHALRLKKLAPTILIFGIFTILFMLYDIHSVPYKFAQHSVGISQESYRNGVNKCNMIKRAKPDNKFIRTSNPRFVPGTKTIILKNGKILNGKGECILGDIILKNGIIHDIGPNLTDEDAIVIDVKEKFITPGLIDMHSHVGIESWPFLPITYDSNERTDPTTSYVRAQDAINPSDPGIRIVASGGVTTSLVIPGSANLIGGEGFVMKMRSVDTLS</sequence>
<evidence type="ECO:0000313" key="3">
    <source>
        <dbReference type="Proteomes" id="UP000789405"/>
    </source>
</evidence>
<keyword evidence="1" id="KW-0472">Membrane</keyword>
<dbReference type="OrthoDB" id="10258955at2759"/>
<dbReference type="AlphaFoldDB" id="A0A9N9JXF1"/>
<evidence type="ECO:0000256" key="1">
    <source>
        <dbReference type="SAM" id="Phobius"/>
    </source>
</evidence>